<reference evidence="3 4" key="1">
    <citation type="submission" date="2017-11" db="EMBL/GenBank/DDBJ databases">
        <title>Infants hospitalized years apart are colonized by the same room-sourced microbial strains.</title>
        <authorList>
            <person name="Brooks B."/>
            <person name="Olm M.R."/>
            <person name="Firek B.A."/>
            <person name="Baker R."/>
            <person name="Thomas B.C."/>
            <person name="Morowitz M.J."/>
            <person name="Banfield J.F."/>
        </authorList>
    </citation>
    <scope>NUCLEOTIDE SEQUENCE [LARGE SCALE GENOMIC DNA]</scope>
    <source>
        <strain evidence="3">S2_009_000_R2_76</strain>
    </source>
</reference>
<dbReference type="InterPro" id="IPR015421">
    <property type="entry name" value="PyrdxlP-dep_Trfase_major"/>
</dbReference>
<protein>
    <submittedName>
        <fullName evidence="3">Aminotransferase</fullName>
    </submittedName>
</protein>
<keyword evidence="1" id="KW-0663">Pyridoxal phosphate</keyword>
<sequence length="348" mass="40061">MSIYFNTASCGLISEQSADTSVLLYEKFSQNASEASNDWQQRYYWSLKSQIASFIHCNINYIAFIPNMSYGINMIIQSLKGNEKILLYEKDFPSLNQPFENNHFNITYVKDTNDFEIQLEDIEILLKRNSIDIVAISQVQFKTGFNLDILQLSRLCKQYNTWLIIDGTQSLGALELNFDCNAPDVFIASNYKWMNAGYGTGILFMNDEFISQFPPVISGNHSSSLVQEHPDAPINLYEPGHINMHGLAILETELKRKKEISIEKIEQHNLELTHYFLENIKELPLGLVGNYNMENRSSIVSIYNDKNLSSYLSQNGIVITDRFGLIRFSFHYYNTKDELDQLISILKD</sequence>
<keyword evidence="3" id="KW-0032">Aminotransferase</keyword>
<comment type="caution">
    <text evidence="3">The sequence shown here is derived from an EMBL/GenBank/DDBJ whole genome shotgun (WGS) entry which is preliminary data.</text>
</comment>
<evidence type="ECO:0000313" key="4">
    <source>
        <dbReference type="Proteomes" id="UP000249645"/>
    </source>
</evidence>
<dbReference type="InterPro" id="IPR015422">
    <property type="entry name" value="PyrdxlP-dep_Trfase_small"/>
</dbReference>
<dbReference type="EMBL" id="QFOI01000277">
    <property type="protein sequence ID" value="PZP45258.1"/>
    <property type="molecule type" value="Genomic_DNA"/>
</dbReference>
<gene>
    <name evidence="3" type="ORF">DI598_13570</name>
</gene>
<accession>A0A2W5EPR0</accession>
<dbReference type="GO" id="GO:0008483">
    <property type="term" value="F:transaminase activity"/>
    <property type="evidence" value="ECO:0007669"/>
    <property type="project" value="UniProtKB-KW"/>
</dbReference>
<keyword evidence="3" id="KW-0808">Transferase</keyword>
<evidence type="ECO:0000259" key="2">
    <source>
        <dbReference type="Pfam" id="PF00266"/>
    </source>
</evidence>
<name>A0A2W5EPR0_9SPHI</name>
<dbReference type="PANTHER" id="PTHR43586">
    <property type="entry name" value="CYSTEINE DESULFURASE"/>
    <property type="match status" value="1"/>
</dbReference>
<dbReference type="InterPro" id="IPR000192">
    <property type="entry name" value="Aminotrans_V_dom"/>
</dbReference>
<feature type="domain" description="Aminotransferase class V" evidence="2">
    <location>
        <begin position="4"/>
        <end position="342"/>
    </location>
</feature>
<dbReference type="Gene3D" id="3.90.1150.10">
    <property type="entry name" value="Aspartate Aminotransferase, domain 1"/>
    <property type="match status" value="1"/>
</dbReference>
<dbReference type="SUPFAM" id="SSF53383">
    <property type="entry name" value="PLP-dependent transferases"/>
    <property type="match status" value="1"/>
</dbReference>
<dbReference type="Gene3D" id="3.40.640.10">
    <property type="entry name" value="Type I PLP-dependent aspartate aminotransferase-like (Major domain)"/>
    <property type="match status" value="1"/>
</dbReference>
<dbReference type="Pfam" id="PF00266">
    <property type="entry name" value="Aminotran_5"/>
    <property type="match status" value="1"/>
</dbReference>
<dbReference type="Proteomes" id="UP000249645">
    <property type="component" value="Unassembled WGS sequence"/>
</dbReference>
<dbReference type="InterPro" id="IPR015424">
    <property type="entry name" value="PyrdxlP-dep_Trfase"/>
</dbReference>
<dbReference type="AlphaFoldDB" id="A0A2W5EPR0"/>
<evidence type="ECO:0000313" key="3">
    <source>
        <dbReference type="EMBL" id="PZP45258.1"/>
    </source>
</evidence>
<proteinExistence type="predicted"/>
<organism evidence="3 4">
    <name type="scientific">Pseudopedobacter saltans</name>
    <dbReference type="NCBI Taxonomy" id="151895"/>
    <lineage>
        <taxon>Bacteria</taxon>
        <taxon>Pseudomonadati</taxon>
        <taxon>Bacteroidota</taxon>
        <taxon>Sphingobacteriia</taxon>
        <taxon>Sphingobacteriales</taxon>
        <taxon>Sphingobacteriaceae</taxon>
        <taxon>Pseudopedobacter</taxon>
    </lineage>
</organism>
<evidence type="ECO:0000256" key="1">
    <source>
        <dbReference type="ARBA" id="ARBA00022898"/>
    </source>
</evidence>
<dbReference type="PANTHER" id="PTHR43586:SF8">
    <property type="entry name" value="CYSTEINE DESULFURASE 1, CHLOROPLASTIC"/>
    <property type="match status" value="1"/>
</dbReference>